<dbReference type="AlphaFoldDB" id="A0A1Q2CA26"/>
<dbReference type="Proteomes" id="UP000188159">
    <property type="component" value="Chromosome"/>
</dbReference>
<protein>
    <submittedName>
        <fullName evidence="1">Uncharacterized protein</fullName>
    </submittedName>
</protein>
<gene>
    <name evidence="1" type="ORF">DO83_14115</name>
    <name evidence="2" type="ORF">G5A72_11165</name>
    <name evidence="3" type="ORF">RBI15_08030</name>
</gene>
<reference evidence="2" key="3">
    <citation type="submission" date="2020-02" db="EMBL/GenBank/DDBJ databases">
        <authorList>
            <person name="Littmann E."/>
            <person name="Sorbara M."/>
        </authorList>
    </citation>
    <scope>NUCLEOTIDE SEQUENCE</scope>
    <source>
        <strain evidence="2">MSK.14.57</strain>
    </source>
</reference>
<evidence type="ECO:0000313" key="3">
    <source>
        <dbReference type="EMBL" id="WMD15328.1"/>
    </source>
</evidence>
<keyword evidence="5" id="KW-1185">Reference proteome</keyword>
<dbReference type="RefSeq" id="WP_077327301.1">
    <property type="nucleotide sequence ID" value="NZ_BAABXM010000001.1"/>
</dbReference>
<name>A0A1Q2CA26_ANAHA</name>
<reference evidence="2 5" key="2">
    <citation type="journal article" date="2020" name="Cell Host Microbe">
        <title>Functional and Genomic Variation between Human-Derived Isolates of Lachnospiraceae Reveals Inter- and Intra-Species Diversity.</title>
        <authorList>
            <person name="Sorbara M.T."/>
            <person name="Littmann E.R."/>
            <person name="Fontana E."/>
            <person name="Moody T.U."/>
            <person name="Kohout C.E."/>
            <person name="Gjonbalaj M."/>
            <person name="Eaton V."/>
            <person name="Seok R."/>
            <person name="Leiner I.M."/>
            <person name="Pamer E.G."/>
        </authorList>
    </citation>
    <scope>NUCLEOTIDE SEQUENCE [LARGE SCALE GENOMIC DNA]</scope>
    <source>
        <strain evidence="2 5">MSK.14.57</strain>
    </source>
</reference>
<dbReference type="Proteomes" id="UP001243496">
    <property type="component" value="Chromosome"/>
</dbReference>
<evidence type="ECO:0000313" key="2">
    <source>
        <dbReference type="EMBL" id="NSJ80128.1"/>
    </source>
</evidence>
<dbReference type="Proteomes" id="UP001644750">
    <property type="component" value="Unassembled WGS sequence"/>
</dbReference>
<dbReference type="EMBL" id="CP132968">
    <property type="protein sequence ID" value="WMD15328.1"/>
    <property type="molecule type" value="Genomic_DNA"/>
</dbReference>
<dbReference type="GeneID" id="92741331"/>
<sequence>MKNYYSTVDGIRLTFSDIEEDRDGFDIITFYFERENQNGFEFAEGSLPENRIYKTSGFNEDELLWMQEYIRNNSFLIWEIAKERSVGYSA</sequence>
<reference evidence="1 4" key="1">
    <citation type="journal article" date="2016" name="Sci. Rep.">
        <title>Accelerated dysbiosis of gut microbiota during aggravation of DSS-induced colitis by a butyrate-producing bacterium.</title>
        <authorList>
            <person name="Zhang Q."/>
            <person name="Wu Y."/>
            <person name="Wang J."/>
            <person name="Wu G."/>
            <person name="Long W."/>
            <person name="Xue Z."/>
            <person name="Wang L."/>
            <person name="Zhang X."/>
            <person name="Pang X."/>
            <person name="Zhao Y."/>
            <person name="Zhao L."/>
            <person name="Zhang C."/>
        </authorList>
    </citation>
    <scope>NUCLEOTIDE SEQUENCE [LARGE SCALE GENOMIC DNA]</scope>
    <source>
        <strain evidence="1 4">BPB5</strain>
    </source>
</reference>
<organism evidence="1 4">
    <name type="scientific">Anaerostipes hadrus</name>
    <dbReference type="NCBI Taxonomy" id="649756"/>
    <lineage>
        <taxon>Bacteria</taxon>
        <taxon>Bacillati</taxon>
        <taxon>Bacillota</taxon>
        <taxon>Clostridia</taxon>
        <taxon>Lachnospirales</taxon>
        <taxon>Lachnospiraceae</taxon>
        <taxon>Anaerostipes</taxon>
    </lineage>
</organism>
<evidence type="ECO:0000313" key="4">
    <source>
        <dbReference type="Proteomes" id="UP000188159"/>
    </source>
</evidence>
<evidence type="ECO:0000313" key="1">
    <source>
        <dbReference type="EMBL" id="AQP40603.1"/>
    </source>
</evidence>
<evidence type="ECO:0000313" key="5">
    <source>
        <dbReference type="Proteomes" id="UP001644750"/>
    </source>
</evidence>
<proteinExistence type="predicted"/>
<dbReference type="EMBL" id="CP012098">
    <property type="protein sequence ID" value="AQP40603.1"/>
    <property type="molecule type" value="Genomic_DNA"/>
</dbReference>
<accession>A0A1Q2CA26</accession>
<dbReference type="EMBL" id="JAAITB010000024">
    <property type="protein sequence ID" value="NSJ80128.1"/>
    <property type="molecule type" value="Genomic_DNA"/>
</dbReference>
<reference evidence="3" key="4">
    <citation type="submission" date="2023-08" db="EMBL/GenBank/DDBJ databases">
        <title>Complete Genome Sequences of butyrate producing Anaerostipes hadrus strains BA1 and GIF7 isolated from the terminal ileum of a healthy lean male.</title>
        <authorList>
            <person name="Low A."/>
            <person name="Sheludchenko M."/>
            <person name="Cheng H.E."/>
            <person name="Koh X.Q."/>
            <person name="Lee J."/>
        </authorList>
    </citation>
    <scope>NUCLEOTIDE SEQUENCE</scope>
    <source>
        <strain evidence="3">BA1</strain>
    </source>
</reference>